<evidence type="ECO:0000313" key="7">
    <source>
        <dbReference type="WBParaSite" id="PgR015_g144_t01"/>
    </source>
</evidence>
<keyword evidence="6" id="KW-1185">Reference proteome</keyword>
<proteinExistence type="inferred from homology"/>
<evidence type="ECO:0000313" key="6">
    <source>
        <dbReference type="Proteomes" id="UP000887569"/>
    </source>
</evidence>
<reference evidence="7" key="1">
    <citation type="submission" date="2022-11" db="UniProtKB">
        <authorList>
            <consortium name="WormBaseParasite"/>
        </authorList>
    </citation>
    <scope>IDENTIFICATION</scope>
</reference>
<dbReference type="GO" id="GO:0052689">
    <property type="term" value="F:carboxylic ester hydrolase activity"/>
    <property type="evidence" value="ECO:0007669"/>
    <property type="project" value="UniProtKB-KW"/>
</dbReference>
<dbReference type="WBParaSite" id="PgR015_g144_t01">
    <property type="protein sequence ID" value="PgR015_g144_t01"/>
    <property type="gene ID" value="PgR015_g144"/>
</dbReference>
<dbReference type="AlphaFoldDB" id="A0A915AVH1"/>
<dbReference type="InterPro" id="IPR019819">
    <property type="entry name" value="Carboxylesterase_B_CS"/>
</dbReference>
<accession>A0A915AVH1</accession>
<feature type="domain" description="Carboxylesterase type B" evidence="5">
    <location>
        <begin position="2"/>
        <end position="154"/>
    </location>
</feature>
<dbReference type="InterPro" id="IPR029058">
    <property type="entry name" value="AB_hydrolase_fold"/>
</dbReference>
<evidence type="ECO:0000256" key="1">
    <source>
        <dbReference type="ARBA" id="ARBA00005964"/>
    </source>
</evidence>
<organism evidence="6 7">
    <name type="scientific">Parascaris univalens</name>
    <name type="common">Nematode worm</name>
    <dbReference type="NCBI Taxonomy" id="6257"/>
    <lineage>
        <taxon>Eukaryota</taxon>
        <taxon>Metazoa</taxon>
        <taxon>Ecdysozoa</taxon>
        <taxon>Nematoda</taxon>
        <taxon>Chromadorea</taxon>
        <taxon>Rhabditida</taxon>
        <taxon>Spirurina</taxon>
        <taxon>Ascaridomorpha</taxon>
        <taxon>Ascaridoidea</taxon>
        <taxon>Ascarididae</taxon>
        <taxon>Parascaris</taxon>
    </lineage>
</organism>
<dbReference type="SUPFAM" id="SSF53474">
    <property type="entry name" value="alpha/beta-Hydrolases"/>
    <property type="match status" value="1"/>
</dbReference>
<dbReference type="InterPro" id="IPR019826">
    <property type="entry name" value="Carboxylesterase_B_AS"/>
</dbReference>
<dbReference type="PROSITE" id="PS00122">
    <property type="entry name" value="CARBOXYLESTERASE_B_1"/>
    <property type="match status" value="1"/>
</dbReference>
<dbReference type="Pfam" id="PF00135">
    <property type="entry name" value="COesterase"/>
    <property type="match status" value="2"/>
</dbReference>
<dbReference type="PROSITE" id="PS00941">
    <property type="entry name" value="CARBOXYLESTERASE_B_2"/>
    <property type="match status" value="1"/>
</dbReference>
<evidence type="ECO:0000259" key="5">
    <source>
        <dbReference type="Pfam" id="PF00135"/>
    </source>
</evidence>
<evidence type="ECO:0000256" key="3">
    <source>
        <dbReference type="ARBA" id="ARBA00022801"/>
    </source>
</evidence>
<keyword evidence="3 4" id="KW-0378">Hydrolase</keyword>
<dbReference type="Gene3D" id="3.40.50.1820">
    <property type="entry name" value="alpha/beta hydrolase"/>
    <property type="match status" value="2"/>
</dbReference>
<dbReference type="EC" id="3.1.1.-" evidence="4"/>
<dbReference type="InterPro" id="IPR002018">
    <property type="entry name" value="CarbesteraseB"/>
</dbReference>
<feature type="domain" description="Carboxylesterase type B" evidence="5">
    <location>
        <begin position="159"/>
        <end position="380"/>
    </location>
</feature>
<keyword evidence="2" id="KW-0719">Serine esterase</keyword>
<dbReference type="PANTHER" id="PTHR44590:SF3">
    <property type="entry name" value="CARBOXYLESTERASE TYPE B DOMAIN-CONTAINING PROTEIN"/>
    <property type="match status" value="1"/>
</dbReference>
<evidence type="ECO:0000256" key="2">
    <source>
        <dbReference type="ARBA" id="ARBA00022487"/>
    </source>
</evidence>
<name>A0A915AVH1_PARUN</name>
<sequence>MHGPRAPQVDMLFERLSNSVPKSEDCLYLNVFAPDWETPPDQENGRATLVWIHGGAFVIHSSASYGDYGICKYLCAKEVVVVTLQYRLGLFGFSATGDENCVSNLGLRDQTSALRWVKENISSFGGDPDNITVFGQSAGGVCADILALSPYSRGNEIGKNASLMDFLRHQPVSALEVSIDGKPGFRTNSEELDIVPVVDGDFIPEPIEELRRKAPRKVWMIGVTEYEALLFAPLKKIRPYSESLERLLNEKISDSNYFDAPKLRNQAREIYVGNNTTQEGIVRSLMRMSSDLLVTNAAHNCAVEMMCAGHTVYLYNFKYFTSRGLGCLGWLLPFHGATHCVELPYLFGKGILANFNPSEADIDVLENFTTLFTNCAKYGRGGPAQVIPLARILEHARVE</sequence>
<evidence type="ECO:0000256" key="4">
    <source>
        <dbReference type="RuleBase" id="RU361235"/>
    </source>
</evidence>
<protein>
    <recommendedName>
        <fullName evidence="4">Carboxylic ester hydrolase</fullName>
        <ecNumber evidence="4">3.1.1.-</ecNumber>
    </recommendedName>
</protein>
<dbReference type="Proteomes" id="UP000887569">
    <property type="component" value="Unplaced"/>
</dbReference>
<dbReference type="PANTHER" id="PTHR44590">
    <property type="entry name" value="CARBOXYLIC ESTER HYDROLASE-RELATED"/>
    <property type="match status" value="1"/>
</dbReference>
<comment type="similarity">
    <text evidence="1 4">Belongs to the type-B carboxylesterase/lipase family.</text>
</comment>